<protein>
    <submittedName>
        <fullName evidence="2 3">Uncharacterized protein</fullName>
    </submittedName>
</protein>
<feature type="compositionally biased region" description="Low complexity" evidence="1">
    <location>
        <begin position="32"/>
        <end position="47"/>
    </location>
</feature>
<proteinExistence type="predicted"/>
<dbReference type="EnsemblMetazoa" id="CapteT185282">
    <property type="protein sequence ID" value="CapteP185282"/>
    <property type="gene ID" value="CapteG185282"/>
</dbReference>
<accession>R7T5E3</accession>
<evidence type="ECO:0000256" key="1">
    <source>
        <dbReference type="SAM" id="MobiDB-lite"/>
    </source>
</evidence>
<feature type="region of interest" description="Disordered" evidence="1">
    <location>
        <begin position="29"/>
        <end position="52"/>
    </location>
</feature>
<organism evidence="2">
    <name type="scientific">Capitella teleta</name>
    <name type="common">Polychaete worm</name>
    <dbReference type="NCBI Taxonomy" id="283909"/>
    <lineage>
        <taxon>Eukaryota</taxon>
        <taxon>Metazoa</taxon>
        <taxon>Spiralia</taxon>
        <taxon>Lophotrochozoa</taxon>
        <taxon>Annelida</taxon>
        <taxon>Polychaeta</taxon>
        <taxon>Sedentaria</taxon>
        <taxon>Scolecida</taxon>
        <taxon>Capitellidae</taxon>
        <taxon>Capitella</taxon>
    </lineage>
</organism>
<evidence type="ECO:0000313" key="3">
    <source>
        <dbReference type="EnsemblMetazoa" id="CapteP185282"/>
    </source>
</evidence>
<sequence length="118" mass="13023">MPGYSVRLLFAAIDVTSCSGMLSSVVCGRNQSSDASSGLSSAHPSRAPTNKRRTENDFFDVCFRVWFLCDCYRKAQIKRRRGRSRRQKGEVKGDLFAAAPDHAIATLLATDQVYTASL</sequence>
<reference evidence="4" key="1">
    <citation type="submission" date="2012-12" db="EMBL/GenBank/DDBJ databases">
        <authorList>
            <person name="Hellsten U."/>
            <person name="Grimwood J."/>
            <person name="Chapman J.A."/>
            <person name="Shapiro H."/>
            <person name="Aerts A."/>
            <person name="Otillar R.P."/>
            <person name="Terry A.Y."/>
            <person name="Boore J.L."/>
            <person name="Simakov O."/>
            <person name="Marletaz F."/>
            <person name="Cho S.-J."/>
            <person name="Edsinger-Gonzales E."/>
            <person name="Havlak P."/>
            <person name="Kuo D.-H."/>
            <person name="Larsson T."/>
            <person name="Lv J."/>
            <person name="Arendt D."/>
            <person name="Savage R."/>
            <person name="Osoegawa K."/>
            <person name="de Jong P."/>
            <person name="Lindberg D.R."/>
            <person name="Seaver E.C."/>
            <person name="Weisblat D.A."/>
            <person name="Putnam N.H."/>
            <person name="Grigoriev I.V."/>
            <person name="Rokhsar D.S."/>
        </authorList>
    </citation>
    <scope>NUCLEOTIDE SEQUENCE</scope>
    <source>
        <strain evidence="4">I ESC-2004</strain>
    </source>
</reference>
<dbReference type="Proteomes" id="UP000014760">
    <property type="component" value="Unassembled WGS sequence"/>
</dbReference>
<gene>
    <name evidence="2" type="ORF">CAPTEDRAFT_185282</name>
</gene>
<dbReference type="AlphaFoldDB" id="R7T5E3"/>
<reference evidence="3" key="3">
    <citation type="submission" date="2015-06" db="UniProtKB">
        <authorList>
            <consortium name="EnsemblMetazoa"/>
        </authorList>
    </citation>
    <scope>IDENTIFICATION</scope>
</reference>
<name>R7T5E3_CAPTE</name>
<dbReference type="EMBL" id="AMQN01003466">
    <property type="status" value="NOT_ANNOTATED_CDS"/>
    <property type="molecule type" value="Genomic_DNA"/>
</dbReference>
<dbReference type="HOGENOM" id="CLU_2075389_0_0_1"/>
<evidence type="ECO:0000313" key="2">
    <source>
        <dbReference type="EMBL" id="ELT88338.1"/>
    </source>
</evidence>
<evidence type="ECO:0000313" key="4">
    <source>
        <dbReference type="Proteomes" id="UP000014760"/>
    </source>
</evidence>
<dbReference type="EMBL" id="KB311873">
    <property type="protein sequence ID" value="ELT88338.1"/>
    <property type="molecule type" value="Genomic_DNA"/>
</dbReference>
<keyword evidence="4" id="KW-1185">Reference proteome</keyword>
<reference evidence="2 4" key="2">
    <citation type="journal article" date="2013" name="Nature">
        <title>Insights into bilaterian evolution from three spiralian genomes.</title>
        <authorList>
            <person name="Simakov O."/>
            <person name="Marletaz F."/>
            <person name="Cho S.J."/>
            <person name="Edsinger-Gonzales E."/>
            <person name="Havlak P."/>
            <person name="Hellsten U."/>
            <person name="Kuo D.H."/>
            <person name="Larsson T."/>
            <person name="Lv J."/>
            <person name="Arendt D."/>
            <person name="Savage R."/>
            <person name="Osoegawa K."/>
            <person name="de Jong P."/>
            <person name="Grimwood J."/>
            <person name="Chapman J.A."/>
            <person name="Shapiro H."/>
            <person name="Aerts A."/>
            <person name="Otillar R.P."/>
            <person name="Terry A.Y."/>
            <person name="Boore J.L."/>
            <person name="Grigoriev I.V."/>
            <person name="Lindberg D.R."/>
            <person name="Seaver E.C."/>
            <person name="Weisblat D.A."/>
            <person name="Putnam N.H."/>
            <person name="Rokhsar D.S."/>
        </authorList>
    </citation>
    <scope>NUCLEOTIDE SEQUENCE</scope>
    <source>
        <strain evidence="2 4">I ESC-2004</strain>
    </source>
</reference>